<organism evidence="1 2">
    <name type="scientific">Dunaliella salina</name>
    <name type="common">Green alga</name>
    <name type="synonym">Protococcus salinus</name>
    <dbReference type="NCBI Taxonomy" id="3046"/>
    <lineage>
        <taxon>Eukaryota</taxon>
        <taxon>Viridiplantae</taxon>
        <taxon>Chlorophyta</taxon>
        <taxon>core chlorophytes</taxon>
        <taxon>Chlorophyceae</taxon>
        <taxon>CS clade</taxon>
        <taxon>Chlamydomonadales</taxon>
        <taxon>Dunaliellaceae</taxon>
        <taxon>Dunaliella</taxon>
    </lineage>
</organism>
<dbReference type="Gene3D" id="2.60.40.420">
    <property type="entry name" value="Cupredoxins - blue copper proteins"/>
    <property type="match status" value="1"/>
</dbReference>
<keyword evidence="2" id="KW-1185">Reference proteome</keyword>
<dbReference type="Proteomes" id="UP000815325">
    <property type="component" value="Unassembled WGS sequence"/>
</dbReference>
<comment type="caution">
    <text evidence="1">The sequence shown here is derived from an EMBL/GenBank/DDBJ whole genome shotgun (WGS) entry which is preliminary data.</text>
</comment>
<name>A0ABQ7FSG1_DUNSA</name>
<accession>A0ABQ7FSG1</accession>
<dbReference type="EMBL" id="MU072994">
    <property type="protein sequence ID" value="KAF5825448.1"/>
    <property type="molecule type" value="Genomic_DNA"/>
</dbReference>
<sequence>MDENGTLEPLLHQSITKAGLTSEGQSAAQWIESVPEENAPDWEESNVMHGINGLMYCNWEVSVNHGDKIRMLLAGFGSEEGIHSPRVIGQVLKVMGTPSQSEMIMPAVSRAADIEAVNDGQWPALCDIQDHVYAGMIGTLMVGNARRTSMVSV</sequence>
<feature type="non-terminal residue" evidence="1">
    <location>
        <position position="153"/>
    </location>
</feature>
<evidence type="ECO:0000313" key="1">
    <source>
        <dbReference type="EMBL" id="KAF5825448.1"/>
    </source>
</evidence>
<dbReference type="SUPFAM" id="SSF49503">
    <property type="entry name" value="Cupredoxins"/>
    <property type="match status" value="1"/>
</dbReference>
<dbReference type="InterPro" id="IPR008972">
    <property type="entry name" value="Cupredoxin"/>
</dbReference>
<evidence type="ECO:0000313" key="2">
    <source>
        <dbReference type="Proteomes" id="UP000815325"/>
    </source>
</evidence>
<protein>
    <submittedName>
        <fullName evidence="1">Cupredoxin</fullName>
    </submittedName>
</protein>
<reference evidence="1" key="1">
    <citation type="submission" date="2017-08" db="EMBL/GenBank/DDBJ databases">
        <authorList>
            <person name="Polle J.E."/>
            <person name="Barry K."/>
            <person name="Cushman J."/>
            <person name="Schmutz J."/>
            <person name="Tran D."/>
            <person name="Hathwaick L.T."/>
            <person name="Yim W.C."/>
            <person name="Jenkins J."/>
            <person name="Mckie-Krisberg Z.M."/>
            <person name="Prochnik S."/>
            <person name="Lindquist E."/>
            <person name="Dockter R.B."/>
            <person name="Adam C."/>
            <person name="Molina H."/>
            <person name="Bunkerborg J."/>
            <person name="Jin E."/>
            <person name="Buchheim M."/>
            <person name="Magnuson J."/>
        </authorList>
    </citation>
    <scope>NUCLEOTIDE SEQUENCE</scope>
    <source>
        <strain evidence="1">CCAP 19/18</strain>
    </source>
</reference>
<gene>
    <name evidence="1" type="ORF">DUNSADRAFT_9786</name>
</gene>
<proteinExistence type="predicted"/>